<evidence type="ECO:0008006" key="3">
    <source>
        <dbReference type="Google" id="ProtNLM"/>
    </source>
</evidence>
<dbReference type="EMBL" id="MGHF01000043">
    <property type="protein sequence ID" value="OGM61315.1"/>
    <property type="molecule type" value="Genomic_DNA"/>
</dbReference>
<dbReference type="STRING" id="1802519.A2961_02180"/>
<dbReference type="Proteomes" id="UP000177082">
    <property type="component" value="Unassembled WGS sequence"/>
</dbReference>
<evidence type="ECO:0000313" key="2">
    <source>
        <dbReference type="Proteomes" id="UP000177082"/>
    </source>
</evidence>
<dbReference type="AlphaFoldDB" id="A0A1F8BD72"/>
<accession>A0A1F8BD72</accession>
<gene>
    <name evidence="1" type="ORF">A2961_02180</name>
</gene>
<sequence>MSYQRVTVSLPRNVYEDLLALFGKGKISSVVAEAVEEKVLEKKLAPKDPIEAFFAHKKNLQKLTHRQIMAAIRKGRM</sequence>
<proteinExistence type="predicted"/>
<organism evidence="1 2">
    <name type="scientific">Candidatus Woesebacteria bacterium RIFCSPLOWO2_01_FULL_39_21</name>
    <dbReference type="NCBI Taxonomy" id="1802519"/>
    <lineage>
        <taxon>Bacteria</taxon>
        <taxon>Candidatus Woeseibacteriota</taxon>
    </lineage>
</organism>
<protein>
    <recommendedName>
        <fullName evidence="3">CopG family transcriptional regulator</fullName>
    </recommendedName>
</protein>
<evidence type="ECO:0000313" key="1">
    <source>
        <dbReference type="EMBL" id="OGM61315.1"/>
    </source>
</evidence>
<name>A0A1F8BD72_9BACT</name>
<reference evidence="1 2" key="1">
    <citation type="journal article" date="2016" name="Nat. Commun.">
        <title>Thousands of microbial genomes shed light on interconnected biogeochemical processes in an aquifer system.</title>
        <authorList>
            <person name="Anantharaman K."/>
            <person name="Brown C.T."/>
            <person name="Hug L.A."/>
            <person name="Sharon I."/>
            <person name="Castelle C.J."/>
            <person name="Probst A.J."/>
            <person name="Thomas B.C."/>
            <person name="Singh A."/>
            <person name="Wilkins M.J."/>
            <person name="Karaoz U."/>
            <person name="Brodie E.L."/>
            <person name="Williams K.H."/>
            <person name="Hubbard S.S."/>
            <person name="Banfield J.F."/>
        </authorList>
    </citation>
    <scope>NUCLEOTIDE SEQUENCE [LARGE SCALE GENOMIC DNA]</scope>
</reference>
<comment type="caution">
    <text evidence="1">The sequence shown here is derived from an EMBL/GenBank/DDBJ whole genome shotgun (WGS) entry which is preliminary data.</text>
</comment>